<keyword evidence="3" id="KW-0808">Transferase</keyword>
<dbReference type="GO" id="GO:0016757">
    <property type="term" value="F:glycosyltransferase activity"/>
    <property type="evidence" value="ECO:0007669"/>
    <property type="project" value="InterPro"/>
</dbReference>
<proteinExistence type="predicted"/>
<dbReference type="InterPro" id="IPR028098">
    <property type="entry name" value="Glyco_trans_4-like_N"/>
</dbReference>
<dbReference type="PANTHER" id="PTHR12526:SF630">
    <property type="entry name" value="GLYCOSYLTRANSFERASE"/>
    <property type="match status" value="1"/>
</dbReference>
<evidence type="ECO:0000313" key="3">
    <source>
        <dbReference type="EMBL" id="SHM28927.1"/>
    </source>
</evidence>
<dbReference type="Pfam" id="PF13439">
    <property type="entry name" value="Glyco_transf_4"/>
    <property type="match status" value="1"/>
</dbReference>
<dbReference type="OrthoDB" id="823685at2"/>
<dbReference type="PANTHER" id="PTHR12526">
    <property type="entry name" value="GLYCOSYLTRANSFERASE"/>
    <property type="match status" value="1"/>
</dbReference>
<dbReference type="RefSeq" id="WP_073354358.1">
    <property type="nucleotide sequence ID" value="NZ_FRBU01000029.1"/>
</dbReference>
<keyword evidence="4" id="KW-1185">Reference proteome</keyword>
<dbReference type="EMBL" id="FRBU01000029">
    <property type="protein sequence ID" value="SHM28927.1"/>
    <property type="molecule type" value="Genomic_DNA"/>
</dbReference>
<dbReference type="Pfam" id="PF00534">
    <property type="entry name" value="Glycos_transf_1"/>
    <property type="match status" value="1"/>
</dbReference>
<dbReference type="Proteomes" id="UP000184260">
    <property type="component" value="Unassembled WGS sequence"/>
</dbReference>
<organism evidence="3 4">
    <name type="scientific">Flavobacterium xanthum</name>
    <dbReference type="NCBI Taxonomy" id="69322"/>
    <lineage>
        <taxon>Bacteria</taxon>
        <taxon>Pseudomonadati</taxon>
        <taxon>Bacteroidota</taxon>
        <taxon>Flavobacteriia</taxon>
        <taxon>Flavobacteriales</taxon>
        <taxon>Flavobacteriaceae</taxon>
        <taxon>Flavobacterium</taxon>
    </lineage>
</organism>
<evidence type="ECO:0000259" key="2">
    <source>
        <dbReference type="Pfam" id="PF13439"/>
    </source>
</evidence>
<accession>A0A1M7HLC6</accession>
<feature type="domain" description="Glycosyltransferase subfamily 4-like N-terminal" evidence="2">
    <location>
        <begin position="13"/>
        <end position="160"/>
    </location>
</feature>
<dbReference type="SUPFAM" id="SSF53756">
    <property type="entry name" value="UDP-Glycosyltransferase/glycogen phosphorylase"/>
    <property type="match status" value="1"/>
</dbReference>
<feature type="domain" description="Glycosyl transferase family 1" evidence="1">
    <location>
        <begin position="175"/>
        <end position="330"/>
    </location>
</feature>
<sequence length="359" mass="40633">MRIIQIIDSLEAGGAERMAVHYANTLAQQIDFSGLVVTRKEGPLLDQIESKVSYLFLNKKRSLDFGALMRLRSYVKKNKITIVHAHSTSFFLAFLLRVTYPSVQLIWHDHYGDSEFLAKRPIRALRLTIPFFNGIIAVNQNLKKWSEQKLRARNVLFLPNFPASEKSISAQTVLKGKAGKQIVSLANLRAQKDHFLVLEVAKKLQVSHPEWTFHLVGKDFEDAYSQKIKALISAFGLEKNVFLYGTKPDIGNILEQAAIGILTSQSEGLPVSLLEYGWYKKPVVVTNVGEIASLVENEINGFLVEAQQSQLFYDSIVKLIQNEMLRRDFGVALHEAVVKNNSKEAVVKQYINWLQNCCK</sequence>
<protein>
    <submittedName>
        <fullName evidence="3">Glycosyltransferase involved in cell wall bisynthesis</fullName>
    </submittedName>
</protein>
<dbReference type="InterPro" id="IPR001296">
    <property type="entry name" value="Glyco_trans_1"/>
</dbReference>
<gene>
    <name evidence="3" type="ORF">SAMN05443669_10297</name>
</gene>
<dbReference type="CDD" id="cd03801">
    <property type="entry name" value="GT4_PimA-like"/>
    <property type="match status" value="1"/>
</dbReference>
<dbReference type="STRING" id="69322.SAMN05443669_10297"/>
<reference evidence="4" key="1">
    <citation type="submission" date="2016-11" db="EMBL/GenBank/DDBJ databases">
        <authorList>
            <person name="Varghese N."/>
            <person name="Submissions S."/>
        </authorList>
    </citation>
    <scope>NUCLEOTIDE SEQUENCE [LARGE SCALE GENOMIC DNA]</scope>
    <source>
        <strain evidence="4">DSM 3661</strain>
    </source>
</reference>
<evidence type="ECO:0000259" key="1">
    <source>
        <dbReference type="Pfam" id="PF00534"/>
    </source>
</evidence>
<dbReference type="Gene3D" id="3.40.50.2000">
    <property type="entry name" value="Glycogen Phosphorylase B"/>
    <property type="match status" value="2"/>
</dbReference>
<dbReference type="AlphaFoldDB" id="A0A1M7HLC6"/>
<name>A0A1M7HLC6_9FLAO</name>
<evidence type="ECO:0000313" key="4">
    <source>
        <dbReference type="Proteomes" id="UP000184260"/>
    </source>
</evidence>